<dbReference type="Proteomes" id="UP000308768">
    <property type="component" value="Unassembled WGS sequence"/>
</dbReference>
<protein>
    <recommendedName>
        <fullName evidence="2">Alpha-ketoglutarate-dependent dioxygenase AlkB-like domain-containing protein</fullName>
    </recommendedName>
</protein>
<feature type="domain" description="Alpha-ketoglutarate-dependent dioxygenase AlkB-like" evidence="2">
    <location>
        <begin position="311"/>
        <end position="477"/>
    </location>
</feature>
<accession>A0A4V5NH28</accession>
<dbReference type="Pfam" id="PF13532">
    <property type="entry name" value="2OG-FeII_Oxy_2"/>
    <property type="match status" value="1"/>
</dbReference>
<evidence type="ECO:0000256" key="1">
    <source>
        <dbReference type="SAM" id="MobiDB-lite"/>
    </source>
</evidence>
<reference evidence="3 4" key="1">
    <citation type="submission" date="2017-03" db="EMBL/GenBank/DDBJ databases">
        <title>Genomes of endolithic fungi from Antarctica.</title>
        <authorList>
            <person name="Coleine C."/>
            <person name="Masonjones S."/>
            <person name="Stajich J.E."/>
        </authorList>
    </citation>
    <scope>NUCLEOTIDE SEQUENCE [LARGE SCALE GENOMIC DNA]</scope>
    <source>
        <strain evidence="3 4">CCFEE 5187</strain>
    </source>
</reference>
<keyword evidence="4" id="KW-1185">Reference proteome</keyword>
<dbReference type="GO" id="GO:0006307">
    <property type="term" value="P:DNA alkylation repair"/>
    <property type="evidence" value="ECO:0007669"/>
    <property type="project" value="TreeGrafter"/>
</dbReference>
<dbReference type="EMBL" id="NAJN01000803">
    <property type="protein sequence ID" value="TKA68609.1"/>
    <property type="molecule type" value="Genomic_DNA"/>
</dbReference>
<dbReference type="GO" id="GO:0008198">
    <property type="term" value="F:ferrous iron binding"/>
    <property type="evidence" value="ECO:0007669"/>
    <property type="project" value="TreeGrafter"/>
</dbReference>
<dbReference type="GO" id="GO:0035516">
    <property type="term" value="F:broad specificity oxidative DNA demethylase activity"/>
    <property type="evidence" value="ECO:0007669"/>
    <property type="project" value="TreeGrafter"/>
</dbReference>
<evidence type="ECO:0000259" key="2">
    <source>
        <dbReference type="Pfam" id="PF13532"/>
    </source>
</evidence>
<comment type="caution">
    <text evidence="3">The sequence shown here is derived from an EMBL/GenBank/DDBJ whole genome shotgun (WGS) entry which is preliminary data.</text>
</comment>
<dbReference type="PANTHER" id="PTHR31573">
    <property type="entry name" value="ALPHA-KETOGLUTARATE-DEPENDENT DIOXYGENASE ALKB HOMOLOG 2"/>
    <property type="match status" value="1"/>
</dbReference>
<dbReference type="AlphaFoldDB" id="A0A4V5NH28"/>
<dbReference type="PANTHER" id="PTHR31573:SF4">
    <property type="entry name" value="FE2OG DIOXYGENASE DOMAIN-CONTAINING PROTEIN"/>
    <property type="match status" value="1"/>
</dbReference>
<sequence>SAKARAPTKRIPKTALAPKTPRSRKPTDRGTATVKAAYLALMAAKPEPQGQPLVWAEGRQALCETLPYFRSFQGGGHTSDGTALGFMFDRHCSKHDYIDSTVVIARSGGGMKLDEETGERVQAEDQVEKHQVRAVRDNIRQQNPVVLIVGNGNPKCPSKIPHRFAVLDWFKPTHVWSEKSEGKIIIRYRFEKLNSKEPSWWTPKDYRVISSGIVVQSQFSHNYRINRYELPGIHGFVTHFIANRTVQQEAGGPDEMWTEMQTADTGLRRGSKPKGDEEYLGRQFMVNYGMPYKFITAATFRSFDDACNTIKAARSRLNWAQRYVNPGVCKDFNEVLAIGYFEEQSINYHDDGEDGLGPTIATLSLGYPAWMSIRLKHNHYLGVTTGENPVDEPPMPGCIEYQERRKAYDEMQTIEDKKERRSKLEALSAKLGLKSKPVGRQHAPDALKLHLGHGDIVIMHGEDIQKFYEHAVSPVGKLRFALTARHITPEHLTPEERMVYVVKEDENVYDGSAIV</sequence>
<proteinExistence type="predicted"/>
<dbReference type="InterPro" id="IPR032852">
    <property type="entry name" value="ALKBH2"/>
</dbReference>
<evidence type="ECO:0000313" key="4">
    <source>
        <dbReference type="Proteomes" id="UP000308768"/>
    </source>
</evidence>
<name>A0A4V5NH28_9PEZI</name>
<feature type="compositionally biased region" description="Basic residues" evidence="1">
    <location>
        <begin position="1"/>
        <end position="12"/>
    </location>
</feature>
<dbReference type="InterPro" id="IPR037151">
    <property type="entry name" value="AlkB-like_sf"/>
</dbReference>
<dbReference type="GO" id="GO:0051747">
    <property type="term" value="F:cytosine C-5 DNA demethylase activity"/>
    <property type="evidence" value="ECO:0007669"/>
    <property type="project" value="TreeGrafter"/>
</dbReference>
<dbReference type="Gene3D" id="2.60.120.590">
    <property type="entry name" value="Alpha-ketoglutarate-dependent dioxygenase AlkB-like"/>
    <property type="match status" value="1"/>
</dbReference>
<dbReference type="InterPro" id="IPR027450">
    <property type="entry name" value="AlkB-like"/>
</dbReference>
<dbReference type="SUPFAM" id="SSF51197">
    <property type="entry name" value="Clavaminate synthase-like"/>
    <property type="match status" value="1"/>
</dbReference>
<dbReference type="STRING" id="331657.A0A4V5NH28"/>
<evidence type="ECO:0000313" key="3">
    <source>
        <dbReference type="EMBL" id="TKA68609.1"/>
    </source>
</evidence>
<feature type="non-terminal residue" evidence="3">
    <location>
        <position position="1"/>
    </location>
</feature>
<organism evidence="3 4">
    <name type="scientific">Cryomyces minteri</name>
    <dbReference type="NCBI Taxonomy" id="331657"/>
    <lineage>
        <taxon>Eukaryota</taxon>
        <taxon>Fungi</taxon>
        <taxon>Dikarya</taxon>
        <taxon>Ascomycota</taxon>
        <taxon>Pezizomycotina</taxon>
        <taxon>Dothideomycetes</taxon>
        <taxon>Dothideomycetes incertae sedis</taxon>
        <taxon>Cryomyces</taxon>
    </lineage>
</organism>
<feature type="region of interest" description="Disordered" evidence="1">
    <location>
        <begin position="1"/>
        <end position="30"/>
    </location>
</feature>
<dbReference type="OrthoDB" id="2163491at2759"/>
<gene>
    <name evidence="3" type="ORF">B0A49_06016</name>
</gene>